<dbReference type="GO" id="GO:0006310">
    <property type="term" value="P:DNA recombination"/>
    <property type="evidence" value="ECO:0007669"/>
    <property type="project" value="UniProtKB-KW"/>
</dbReference>
<sequence length="2567" mass="287112">MAPATNDDPHVTPADNPAREEQQATMVQETVWSPGGDDSAGSYSKEQLEAEVKRQVTARGEAETQASAQRSGNVELMRREAIHLDFPGTGMSKGVSQRTFVAKTYQEAILVDYQDVRAQEKVSFLLALGYLKAIHPDFLDTVVRVQRAFKGVEVSDLEVLVITFLEAIHLDFQETVMDLSGGMIEKIIFLEAIHPDFRDTDVSKGVVLFFSMHREYQGQNSPNFRKLTNRLDKRAASMLLQAVPEALKNELMANRLSTTLGILGRILVIYRPGSAAERQHVLRALETPGNPTTASDLVDVLRRWMRWLKRAQDLGLQVPDASILLKGLDSAARQQLEKHPEVVFRSNMMRFSLDLDSAPSLGNVMRYHGHLLAEFEQLSFRTRGKASGAALPTVKNVAVTQEGAASGTPKAGTSPSSTATTRPCKFYLSDTGCQRSACKFVHDWQSVPREDRANKCKGCGGKGHMKKDCPMKSGGDAQGRGDGGKGAANPKVKNVRPDKREDGTLPASENSSSTTSAPAATMGEATTTPASSTTTAAPTTTSSSEDFLRNATQILKMMAEQSTATSTTSMPSMKMLKTAVHELEARMALVDSGATHPLRKAQLPEWEQAPEVDVVVAGDGVARMRQSETGTLLTSPSAAGSQTILPVGNLVKILGYELIWSRRKCILRAPDGREIPLRISSGCPEVNEATALDLIARIEEEKLGQLREKAEITKLAMMRAQQVAQVEQWETSMQEYVTSGKFEDGFRAVVSMPWLRNVPREELIKVVMDIPKCEEEAWELMKCMGFNRRMRKRLVHKDWVIKFYSGARSQIDKLFRPVDANNTITLDIDELRNSQWDMLKEGRGIYELLLWGAATGRVAGMMASLPKDHAEQHLSRLMMIAEVAKQGRKMMCQNVDLPEDGVAVVLWASSEAEEDQSAQAFQREWFKRWYIENRLGNIYFEQGGLGHPLRRPTTMVTNMDISELRGMRDERSEEATWGQWSTWAPMMVHVLVRGWKRWKQRPGWYSRMVKALKVVDRKAWERHLANDHVPHRPDCLQCIHNSTGRPHRRCLHKDCYVMSADTLGPVRVAGPKGEKYALVFTYQFPKQKMSTEDEPVREEDLVGWDLDVKPRAAEENVVEAPEEEENVVFDEDLGEYEPSEQEELSQEEQPELQDSGSLVGLRGARKKHPEAAEDWWEFREAAGVLIRHHEVPRQALFRPSGASGCPVHPGKLDDTRITDIKYTGGGVETETSDWHGPKSGARSLGKSWTRTTRFKVSMAEVPEDEAVLQRDEEQWEKLIGDLTKPVEMETIYMVYPVRSKRGGDAMLAIQEAVLRLKVLGLPVARLHTDRGSEFASRGLHRWLLDHDIYHTRSEALVPQTNGAAERGVRWFKTRAKVLLAEAGIPLKYWTLAMQHAANRRLHDRLGLTKPMLLRFGSKVMIRRKIFGNNKKYDLTDRWEEGKYLGLSDTIKGGAVVLRATGAITETLNLREGVVDPKVLLAAEEDDGGGVFGEGEVPIIDLPEADHRLRDKEQPPPLPEVRKVAAEGGEVKEKKVVSGWKMRALVQQQEMKAKMFYEMGKFDNPACAEVLGEIELSGTMKNKARGVHTTSMILGAYVHGGMRGMTKAGRRRPQLTKFLNMVLRKRVAEDLGEDGSWTTIGVFKAADIPPHRDQRNQVGSWNYVIEIGAGTKGGLWVANEKGDSSVRGGQDQQPMAREQPDGKMVEGTIVNIEGKAAAFNAKELHAYLDSEPERWIIAAFTPLGATSLSTSTVAQLTLCGFPLDGSGVQRVHLSDEDIEMEATSSSDEEEEDVLEKKVCVLRCTLEQETLQEEKFKHLVEDRLEWGQARLHERDCKVLRQVAKVSPGEAGDYEVETILENLSGPLEVVHNVSLHEARRYIDRWRGAVMKEVEALVNSGTVRRLTPEQAREMKAKGMVFLPGKAVFTAKPPSDQNNESEKFRRKCRIVVCGNYLPCDKANVYASGTSADGLRVSVSYAVVKRWRAAATDISNAFTLAPMPEDKLFGMSPPSVVVAAGGAATGESWAIERVLYGLREAPRWWGVFRNGRLCRARIAFEEEFIVFECLETEENVWRILFEGCDEVKGILLIYVDDLLMLSTAQIIKAVYQWLTEEWKCSPLQWMDEEHLRFLGVELRPMGSGIHVSQSGYIRDLLRQHGVQENPGSLTVPCTREWLQDPDSEDDEDQGAEEAVVKLAQKATGEILWLSTRSRPELAHPVACMASRALRKPTKTLEIAKRVMNYLSKTVEYGLHYVRDEEEALLTVYSDASYAPGGGRSFGCVMAQVAGMPVCWRASKQPIITLSVAEAELYEAVSSVQLGLGVLAMLNELGDKPVMRLKIDNAAAQGLATESPGSWKTRHLRLRARFLRQEVASQRLIISHVPGDQQKADLGTKSFDVPKFRSLLNLWRLIPFEATDEVIIKTARKLNNKNILLFAMVCFMMVQGARGTSKEDLQLDGSLEFYVIVVLGVVACVALWEVVKYVVDCGKSWWKSWQRKNKKLERLRSKDHEFNDYKTYGCDVYRLMVKRRGGVLSVQFHYAWAIHLARAKSNINAETTLRAVAYAGLLGLRA</sequence>
<dbReference type="Proteomes" id="UP000186817">
    <property type="component" value="Unassembled WGS sequence"/>
</dbReference>
<keyword evidence="11" id="KW-0862">Zinc</keyword>
<dbReference type="GO" id="GO:0003887">
    <property type="term" value="F:DNA-directed DNA polymerase activity"/>
    <property type="evidence" value="ECO:0007669"/>
    <property type="project" value="UniProtKB-KW"/>
</dbReference>
<evidence type="ECO:0000256" key="12">
    <source>
        <dbReference type="SAM" id="MobiDB-lite"/>
    </source>
</evidence>
<feature type="compositionally biased region" description="Low complexity" evidence="12">
    <location>
        <begin position="507"/>
        <end position="544"/>
    </location>
</feature>
<keyword evidence="8" id="KW-0239">DNA-directed DNA polymerase</keyword>
<evidence type="ECO:0000256" key="13">
    <source>
        <dbReference type="SAM" id="Phobius"/>
    </source>
</evidence>
<gene>
    <name evidence="17" type="primary">GIP</name>
    <name evidence="17" type="ORF">AK812_SmicGene27586</name>
</gene>
<dbReference type="PANTHER" id="PTHR42648">
    <property type="entry name" value="TRANSPOSASE, PUTATIVE-RELATED"/>
    <property type="match status" value="1"/>
</dbReference>
<feature type="domain" description="Integrase catalytic" evidence="16">
    <location>
        <begin position="1258"/>
        <end position="1418"/>
    </location>
</feature>
<dbReference type="InterPro" id="IPR036397">
    <property type="entry name" value="RNaseH_sf"/>
</dbReference>
<evidence type="ECO:0000259" key="15">
    <source>
        <dbReference type="PROSITE" id="PS50158"/>
    </source>
</evidence>
<evidence type="ECO:0000256" key="9">
    <source>
        <dbReference type="ARBA" id="ARBA00023172"/>
    </source>
</evidence>
<keyword evidence="13" id="KW-1133">Transmembrane helix</keyword>
<evidence type="ECO:0000256" key="11">
    <source>
        <dbReference type="PROSITE-ProRule" id="PRU00723"/>
    </source>
</evidence>
<dbReference type="GO" id="GO:0015074">
    <property type="term" value="P:DNA integration"/>
    <property type="evidence" value="ECO:0007669"/>
    <property type="project" value="UniProtKB-KW"/>
</dbReference>
<evidence type="ECO:0000256" key="3">
    <source>
        <dbReference type="ARBA" id="ARBA00022759"/>
    </source>
</evidence>
<evidence type="ECO:0000256" key="7">
    <source>
        <dbReference type="ARBA" id="ARBA00022918"/>
    </source>
</evidence>
<dbReference type="Pfam" id="PF07727">
    <property type="entry name" value="RVT_2"/>
    <property type="match status" value="1"/>
</dbReference>
<accession>A0A1Q9D6S0</accession>
<dbReference type="InterPro" id="IPR000571">
    <property type="entry name" value="Znf_CCCH"/>
</dbReference>
<dbReference type="GO" id="GO:0004519">
    <property type="term" value="F:endonuclease activity"/>
    <property type="evidence" value="ECO:0007669"/>
    <property type="project" value="UniProtKB-KW"/>
</dbReference>
<dbReference type="Gene3D" id="3.30.420.10">
    <property type="entry name" value="Ribonuclease H-like superfamily/Ribonuclease H"/>
    <property type="match status" value="1"/>
</dbReference>
<feature type="compositionally biased region" description="Gly residues" evidence="12">
    <location>
        <begin position="476"/>
        <end position="486"/>
    </location>
</feature>
<dbReference type="InterPro" id="IPR039537">
    <property type="entry name" value="Retrotran_Ty1/copia-like"/>
</dbReference>
<evidence type="ECO:0000313" key="17">
    <source>
        <dbReference type="EMBL" id="OLP90806.1"/>
    </source>
</evidence>
<evidence type="ECO:0000256" key="10">
    <source>
        <dbReference type="ARBA" id="ARBA00023268"/>
    </source>
</evidence>
<dbReference type="GO" id="GO:0016787">
    <property type="term" value="F:hydrolase activity"/>
    <property type="evidence" value="ECO:0007669"/>
    <property type="project" value="UniProtKB-KW"/>
</dbReference>
<feature type="region of interest" description="Disordered" evidence="12">
    <location>
        <begin position="1"/>
        <end position="72"/>
    </location>
</feature>
<dbReference type="OrthoDB" id="413361at2759"/>
<evidence type="ECO:0000259" key="14">
    <source>
        <dbReference type="PROSITE" id="PS50103"/>
    </source>
</evidence>
<dbReference type="SUPFAM" id="SSF53098">
    <property type="entry name" value="Ribonuclease H-like"/>
    <property type="match status" value="1"/>
</dbReference>
<dbReference type="PROSITE" id="PS50158">
    <property type="entry name" value="ZF_CCHC"/>
    <property type="match status" value="1"/>
</dbReference>
<feature type="domain" description="C3H1-type" evidence="14">
    <location>
        <begin position="418"/>
        <end position="445"/>
    </location>
</feature>
<evidence type="ECO:0000256" key="1">
    <source>
        <dbReference type="ARBA" id="ARBA00022722"/>
    </source>
</evidence>
<dbReference type="GO" id="GO:0003676">
    <property type="term" value="F:nucleic acid binding"/>
    <property type="evidence" value="ECO:0007669"/>
    <property type="project" value="InterPro"/>
</dbReference>
<feature type="compositionally biased region" description="Polar residues" evidence="12">
    <location>
        <begin position="411"/>
        <end position="421"/>
    </location>
</feature>
<keyword evidence="10" id="KW-0511">Multifunctional enzyme</keyword>
<feature type="region of interest" description="Disordered" evidence="12">
    <location>
        <begin position="451"/>
        <end position="545"/>
    </location>
</feature>
<keyword evidence="2 11" id="KW-0479">Metal-binding</keyword>
<dbReference type="InterPro" id="IPR012337">
    <property type="entry name" value="RNaseH-like_sf"/>
</dbReference>
<dbReference type="InterPro" id="IPR001584">
    <property type="entry name" value="Integrase_cat-core"/>
</dbReference>
<keyword evidence="18" id="KW-1185">Reference proteome</keyword>
<evidence type="ECO:0000256" key="8">
    <source>
        <dbReference type="ARBA" id="ARBA00022932"/>
    </source>
</evidence>
<keyword evidence="13" id="KW-0472">Membrane</keyword>
<feature type="transmembrane region" description="Helical" evidence="13">
    <location>
        <begin position="2458"/>
        <end position="2480"/>
    </location>
</feature>
<feature type="compositionally biased region" description="Acidic residues" evidence="12">
    <location>
        <begin position="1119"/>
        <end position="1151"/>
    </location>
</feature>
<proteinExistence type="predicted"/>
<evidence type="ECO:0000259" key="16">
    <source>
        <dbReference type="PROSITE" id="PS50994"/>
    </source>
</evidence>
<feature type="region of interest" description="Disordered" evidence="12">
    <location>
        <begin position="401"/>
        <end position="421"/>
    </location>
</feature>
<evidence type="ECO:0000256" key="4">
    <source>
        <dbReference type="ARBA" id="ARBA00022801"/>
    </source>
</evidence>
<keyword evidence="6" id="KW-0229">DNA integration</keyword>
<feature type="zinc finger region" description="C3H1-type" evidence="11">
    <location>
        <begin position="418"/>
        <end position="445"/>
    </location>
</feature>
<dbReference type="InterPro" id="IPR001878">
    <property type="entry name" value="Znf_CCHC"/>
</dbReference>
<dbReference type="GO" id="GO:0003964">
    <property type="term" value="F:RNA-directed DNA polymerase activity"/>
    <property type="evidence" value="ECO:0007669"/>
    <property type="project" value="UniProtKB-KW"/>
</dbReference>
<feature type="region of interest" description="Disordered" evidence="12">
    <location>
        <begin position="1119"/>
        <end position="1155"/>
    </location>
</feature>
<keyword evidence="5" id="KW-0460">Magnesium</keyword>
<evidence type="ECO:0000313" key="18">
    <source>
        <dbReference type="Proteomes" id="UP000186817"/>
    </source>
</evidence>
<keyword evidence="8" id="KW-0548">Nucleotidyltransferase</keyword>
<evidence type="ECO:0000256" key="6">
    <source>
        <dbReference type="ARBA" id="ARBA00022908"/>
    </source>
</evidence>
<dbReference type="PROSITE" id="PS50994">
    <property type="entry name" value="INTEGRASE"/>
    <property type="match status" value="1"/>
</dbReference>
<name>A0A1Q9D6S0_SYMMI</name>
<keyword evidence="8" id="KW-0808">Transferase</keyword>
<dbReference type="InterPro" id="IPR013103">
    <property type="entry name" value="RVT_2"/>
</dbReference>
<keyword evidence="4" id="KW-0378">Hydrolase</keyword>
<keyword evidence="9" id="KW-0233">DNA recombination</keyword>
<evidence type="ECO:0000256" key="5">
    <source>
        <dbReference type="ARBA" id="ARBA00022842"/>
    </source>
</evidence>
<keyword evidence="1" id="KW-0540">Nuclease</keyword>
<feature type="region of interest" description="Disordered" evidence="12">
    <location>
        <begin position="1681"/>
        <end position="1700"/>
    </location>
</feature>
<keyword evidence="11" id="KW-0863">Zinc-finger</keyword>
<dbReference type="PROSITE" id="PS50103">
    <property type="entry name" value="ZF_C3H1"/>
    <property type="match status" value="1"/>
</dbReference>
<reference evidence="17 18" key="1">
    <citation type="submission" date="2016-02" db="EMBL/GenBank/DDBJ databases">
        <title>Genome analysis of coral dinoflagellate symbionts highlights evolutionary adaptations to a symbiotic lifestyle.</title>
        <authorList>
            <person name="Aranda M."/>
            <person name="Li Y."/>
            <person name="Liew Y.J."/>
            <person name="Baumgarten S."/>
            <person name="Simakov O."/>
            <person name="Wilson M."/>
            <person name="Piel J."/>
            <person name="Ashoor H."/>
            <person name="Bougouffa S."/>
            <person name="Bajic V.B."/>
            <person name="Ryu T."/>
            <person name="Ravasi T."/>
            <person name="Bayer T."/>
            <person name="Micklem G."/>
            <person name="Kim H."/>
            <person name="Bhak J."/>
            <person name="Lajeunesse T.C."/>
            <person name="Voolstra C.R."/>
        </authorList>
    </citation>
    <scope>NUCLEOTIDE SEQUENCE [LARGE SCALE GENOMIC DNA]</scope>
    <source>
        <strain evidence="17 18">CCMP2467</strain>
    </source>
</reference>
<keyword evidence="7" id="KW-0695">RNA-directed DNA polymerase</keyword>
<organism evidence="17 18">
    <name type="scientific">Symbiodinium microadriaticum</name>
    <name type="common">Dinoflagellate</name>
    <name type="synonym">Zooxanthella microadriatica</name>
    <dbReference type="NCBI Taxonomy" id="2951"/>
    <lineage>
        <taxon>Eukaryota</taxon>
        <taxon>Sar</taxon>
        <taxon>Alveolata</taxon>
        <taxon>Dinophyceae</taxon>
        <taxon>Suessiales</taxon>
        <taxon>Symbiodiniaceae</taxon>
        <taxon>Symbiodinium</taxon>
    </lineage>
</organism>
<dbReference type="PANTHER" id="PTHR42648:SF11">
    <property type="entry name" value="TRANSPOSON TY4-P GAG-POL POLYPROTEIN"/>
    <property type="match status" value="1"/>
</dbReference>
<protein>
    <submittedName>
        <fullName evidence="17">Copia protein</fullName>
    </submittedName>
</protein>
<comment type="caution">
    <text evidence="17">The sequence shown here is derived from an EMBL/GenBank/DDBJ whole genome shotgun (WGS) entry which is preliminary data.</text>
</comment>
<keyword evidence="3" id="KW-0255">Endonuclease</keyword>
<feature type="domain" description="CCHC-type" evidence="15">
    <location>
        <begin position="455"/>
        <end position="470"/>
    </location>
</feature>
<dbReference type="GO" id="GO:0008270">
    <property type="term" value="F:zinc ion binding"/>
    <property type="evidence" value="ECO:0007669"/>
    <property type="project" value="UniProtKB-KW"/>
</dbReference>
<keyword evidence="13" id="KW-0812">Transmembrane</keyword>
<dbReference type="EMBL" id="LSRX01000694">
    <property type="protein sequence ID" value="OLP90806.1"/>
    <property type="molecule type" value="Genomic_DNA"/>
</dbReference>
<dbReference type="CDD" id="cd09272">
    <property type="entry name" value="RNase_HI_RT_Ty1"/>
    <property type="match status" value="1"/>
</dbReference>
<evidence type="ECO:0000256" key="2">
    <source>
        <dbReference type="ARBA" id="ARBA00022723"/>
    </source>
</evidence>